<evidence type="ECO:0000256" key="1">
    <source>
        <dbReference type="SAM" id="MobiDB-lite"/>
    </source>
</evidence>
<keyword evidence="3" id="KW-1185">Reference proteome</keyword>
<gene>
    <name evidence="2" type="ORF">GCM10009682_25650</name>
</gene>
<name>A0ABN2LXW0_9ACTN</name>
<organism evidence="2 3">
    <name type="scientific">Luedemannella flava</name>
    <dbReference type="NCBI Taxonomy" id="349316"/>
    <lineage>
        <taxon>Bacteria</taxon>
        <taxon>Bacillati</taxon>
        <taxon>Actinomycetota</taxon>
        <taxon>Actinomycetes</taxon>
        <taxon>Micromonosporales</taxon>
        <taxon>Micromonosporaceae</taxon>
        <taxon>Luedemannella</taxon>
    </lineage>
</organism>
<sequence>MTRTASTPTERGAEPMARRPTVLLPPPAIAPPQVADRVPRPTTHRPGRRNGGHIGSNAL</sequence>
<proteinExistence type="predicted"/>
<evidence type="ECO:0000313" key="3">
    <source>
        <dbReference type="Proteomes" id="UP001500218"/>
    </source>
</evidence>
<accession>A0ABN2LXW0</accession>
<reference evidence="2 3" key="1">
    <citation type="journal article" date="2019" name="Int. J. Syst. Evol. Microbiol.">
        <title>The Global Catalogue of Microorganisms (GCM) 10K type strain sequencing project: providing services to taxonomists for standard genome sequencing and annotation.</title>
        <authorList>
            <consortium name="The Broad Institute Genomics Platform"/>
            <consortium name="The Broad Institute Genome Sequencing Center for Infectious Disease"/>
            <person name="Wu L."/>
            <person name="Ma J."/>
        </authorList>
    </citation>
    <scope>NUCLEOTIDE SEQUENCE [LARGE SCALE GENOMIC DNA]</scope>
    <source>
        <strain evidence="2 3">JCM 13250</strain>
    </source>
</reference>
<dbReference type="EMBL" id="BAAALT010000065">
    <property type="protein sequence ID" value="GAA1802683.1"/>
    <property type="molecule type" value="Genomic_DNA"/>
</dbReference>
<evidence type="ECO:0000313" key="2">
    <source>
        <dbReference type="EMBL" id="GAA1802683.1"/>
    </source>
</evidence>
<feature type="region of interest" description="Disordered" evidence="1">
    <location>
        <begin position="1"/>
        <end position="59"/>
    </location>
</feature>
<comment type="caution">
    <text evidence="2">The sequence shown here is derived from an EMBL/GenBank/DDBJ whole genome shotgun (WGS) entry which is preliminary data.</text>
</comment>
<feature type="compositionally biased region" description="Basic residues" evidence="1">
    <location>
        <begin position="42"/>
        <end position="51"/>
    </location>
</feature>
<protein>
    <submittedName>
        <fullName evidence="2">Uncharacterized protein</fullName>
    </submittedName>
</protein>
<dbReference type="Proteomes" id="UP001500218">
    <property type="component" value="Unassembled WGS sequence"/>
</dbReference>